<dbReference type="GO" id="GO:0016787">
    <property type="term" value="F:hydrolase activity"/>
    <property type="evidence" value="ECO:0007669"/>
    <property type="project" value="UniProtKB-KW"/>
</dbReference>
<dbReference type="PANTHER" id="PTHR43798">
    <property type="entry name" value="MONOACYLGLYCEROL LIPASE"/>
    <property type="match status" value="1"/>
</dbReference>
<dbReference type="RefSeq" id="WP_161140941.1">
    <property type="nucleotide sequence ID" value="NZ_SPKJ01000042.1"/>
</dbReference>
<reference evidence="2" key="1">
    <citation type="submission" date="2019-03" db="EMBL/GenBank/DDBJ databases">
        <title>Afifella sp. nov., isolated from activated sludge.</title>
        <authorList>
            <person name="Li Q."/>
            <person name="Liu Y."/>
        </authorList>
    </citation>
    <scope>NUCLEOTIDE SEQUENCE</scope>
    <source>
        <strain evidence="2">L72</strain>
    </source>
</reference>
<dbReference type="Pfam" id="PF00561">
    <property type="entry name" value="Abhydrolase_1"/>
    <property type="match status" value="1"/>
</dbReference>
<sequence>MRYRLKSGLSIRYKTRGIGPTMLLLHPVGLTGDFWDAVIARLETEFRLIAPDARGHGESDVPSGPFGLDDLADDAIELLRAVGAPPAFVVGCSMGGMTAQGIALKAPELLRGVVSANTTHTRDEAGRAMIEKRALAAEKGMPGVIETTITRWFDEAFRAVRPDVVGPITECLLSADPIAHAWAWRAIRDLAYGGRLREVTVPALAIAGTTDRSASPDSVRKVAEAFGNGRFYEIDAGHLAPVEKPDAFAAALRDFARSIA</sequence>
<keyword evidence="3" id="KW-1185">Reference proteome</keyword>
<dbReference type="InterPro" id="IPR050266">
    <property type="entry name" value="AB_hydrolase_sf"/>
</dbReference>
<comment type="caution">
    <text evidence="2">The sequence shown here is derived from an EMBL/GenBank/DDBJ whole genome shotgun (WGS) entry which is preliminary data.</text>
</comment>
<evidence type="ECO:0000313" key="3">
    <source>
        <dbReference type="Proteomes" id="UP000773614"/>
    </source>
</evidence>
<dbReference type="EMBL" id="SPKJ01000042">
    <property type="protein sequence ID" value="MYZ48591.1"/>
    <property type="molecule type" value="Genomic_DNA"/>
</dbReference>
<dbReference type="InterPro" id="IPR000073">
    <property type="entry name" value="AB_hydrolase_1"/>
</dbReference>
<evidence type="ECO:0000259" key="1">
    <source>
        <dbReference type="Pfam" id="PF00561"/>
    </source>
</evidence>
<organism evidence="2 3">
    <name type="scientific">Propylenella binzhouense</name>
    <dbReference type="NCBI Taxonomy" id="2555902"/>
    <lineage>
        <taxon>Bacteria</taxon>
        <taxon>Pseudomonadati</taxon>
        <taxon>Pseudomonadota</taxon>
        <taxon>Alphaproteobacteria</taxon>
        <taxon>Hyphomicrobiales</taxon>
        <taxon>Propylenellaceae</taxon>
        <taxon>Propylenella</taxon>
    </lineage>
</organism>
<dbReference type="InterPro" id="IPR029058">
    <property type="entry name" value="AB_hydrolase_fold"/>
</dbReference>
<dbReference type="Proteomes" id="UP000773614">
    <property type="component" value="Unassembled WGS sequence"/>
</dbReference>
<evidence type="ECO:0000313" key="2">
    <source>
        <dbReference type="EMBL" id="MYZ48591.1"/>
    </source>
</evidence>
<name>A0A964WU20_9HYPH</name>
<dbReference type="AlphaFoldDB" id="A0A964WU20"/>
<accession>A0A964WU20</accession>
<dbReference type="InterPro" id="IPR000639">
    <property type="entry name" value="Epox_hydrolase-like"/>
</dbReference>
<proteinExistence type="predicted"/>
<dbReference type="Gene3D" id="3.40.50.1820">
    <property type="entry name" value="alpha/beta hydrolase"/>
    <property type="match status" value="1"/>
</dbReference>
<dbReference type="PRINTS" id="PR00111">
    <property type="entry name" value="ABHYDROLASE"/>
</dbReference>
<dbReference type="PRINTS" id="PR00412">
    <property type="entry name" value="EPOXHYDRLASE"/>
</dbReference>
<feature type="domain" description="AB hydrolase-1" evidence="1">
    <location>
        <begin position="20"/>
        <end position="245"/>
    </location>
</feature>
<dbReference type="OrthoDB" id="9785847at2"/>
<keyword evidence="2" id="KW-0378">Hydrolase</keyword>
<dbReference type="SUPFAM" id="SSF53474">
    <property type="entry name" value="alpha/beta-Hydrolases"/>
    <property type="match status" value="1"/>
</dbReference>
<gene>
    <name evidence="2" type="ORF">E4O86_12805</name>
</gene>
<protein>
    <submittedName>
        <fullName evidence="2">Alpha/beta fold hydrolase</fullName>
    </submittedName>
</protein>